<keyword evidence="5 8" id="KW-0378">Hydrolase</keyword>
<proteinExistence type="inferred from homology"/>
<comment type="function">
    <text evidence="8">Toxic component of a toxin-antitoxin (TA) system. An RNase.</text>
</comment>
<evidence type="ECO:0000313" key="11">
    <source>
        <dbReference type="Proteomes" id="UP000732298"/>
    </source>
</evidence>
<evidence type="ECO:0000256" key="8">
    <source>
        <dbReference type="HAMAP-Rule" id="MF_00265"/>
    </source>
</evidence>
<dbReference type="EC" id="3.1.-.-" evidence="8"/>
<dbReference type="PANTHER" id="PTHR33653:SF1">
    <property type="entry name" value="RIBONUCLEASE VAPC2"/>
    <property type="match status" value="1"/>
</dbReference>
<dbReference type="EMBL" id="JACQPB010000047">
    <property type="protein sequence ID" value="MBI4210886.1"/>
    <property type="molecule type" value="Genomic_DNA"/>
</dbReference>
<dbReference type="InterPro" id="IPR022907">
    <property type="entry name" value="VapC_family"/>
</dbReference>
<dbReference type="AlphaFoldDB" id="A0A8T3YNQ7"/>
<organism evidence="10 11">
    <name type="scientific">Candidatus Iainarchaeum sp</name>
    <dbReference type="NCBI Taxonomy" id="3101447"/>
    <lineage>
        <taxon>Archaea</taxon>
        <taxon>Candidatus Iainarchaeota</taxon>
        <taxon>Candidatus Iainarchaeia</taxon>
        <taxon>Candidatus Iainarchaeales</taxon>
        <taxon>Candidatus Iainarchaeaceae</taxon>
        <taxon>Candidatus Iainarchaeum</taxon>
    </lineage>
</organism>
<dbReference type="GO" id="GO:0000287">
    <property type="term" value="F:magnesium ion binding"/>
    <property type="evidence" value="ECO:0007669"/>
    <property type="project" value="UniProtKB-UniRule"/>
</dbReference>
<reference evidence="10" key="1">
    <citation type="submission" date="2020-07" db="EMBL/GenBank/DDBJ databases">
        <title>Huge and variable diversity of episymbiotic CPR bacteria and DPANN archaea in groundwater ecosystems.</title>
        <authorList>
            <person name="He C.Y."/>
            <person name="Keren R."/>
            <person name="Whittaker M."/>
            <person name="Farag I.F."/>
            <person name="Doudna J."/>
            <person name="Cate J.H.D."/>
            <person name="Banfield J.F."/>
        </authorList>
    </citation>
    <scope>NUCLEOTIDE SEQUENCE</scope>
    <source>
        <strain evidence="10">NC_groundwater_1296_Ag_S-0.2um_52_80</strain>
    </source>
</reference>
<evidence type="ECO:0000256" key="3">
    <source>
        <dbReference type="ARBA" id="ARBA00022722"/>
    </source>
</evidence>
<protein>
    <recommendedName>
        <fullName evidence="8">Ribonuclease VapC</fullName>
        <shortName evidence="8">RNase VapC</shortName>
        <ecNumber evidence="8">3.1.-.-</ecNumber>
    </recommendedName>
    <alternativeName>
        <fullName evidence="8">Putative toxin VapC</fullName>
    </alternativeName>
</protein>
<evidence type="ECO:0000256" key="7">
    <source>
        <dbReference type="ARBA" id="ARBA00038093"/>
    </source>
</evidence>
<dbReference type="Proteomes" id="UP000732298">
    <property type="component" value="Unassembled WGS sequence"/>
</dbReference>
<dbReference type="Pfam" id="PF01850">
    <property type="entry name" value="PIN"/>
    <property type="match status" value="1"/>
</dbReference>
<evidence type="ECO:0000259" key="9">
    <source>
        <dbReference type="Pfam" id="PF01850"/>
    </source>
</evidence>
<evidence type="ECO:0000313" key="10">
    <source>
        <dbReference type="EMBL" id="MBI4210886.1"/>
    </source>
</evidence>
<feature type="binding site" evidence="8">
    <location>
        <position position="9"/>
    </location>
    <ligand>
        <name>Mg(2+)</name>
        <dbReference type="ChEBI" id="CHEBI:18420"/>
    </ligand>
</feature>
<dbReference type="GO" id="GO:0016787">
    <property type="term" value="F:hydrolase activity"/>
    <property type="evidence" value="ECO:0007669"/>
    <property type="project" value="UniProtKB-KW"/>
</dbReference>
<sequence>MTTLNVLVDSSAWLNYFAGGQSAEKCRAYVNKLDKSRLLTNAIIVYEVFKKAKMSLGETRADRFVSQLLDRTSFMPFDSGLAIYAANISLKRGLSMADALIYAAAKLNGAMLVTSDRDFKGLEGVEML</sequence>
<dbReference type="GO" id="GO:0004540">
    <property type="term" value="F:RNA nuclease activity"/>
    <property type="evidence" value="ECO:0007669"/>
    <property type="project" value="InterPro"/>
</dbReference>
<dbReference type="PANTHER" id="PTHR33653">
    <property type="entry name" value="RIBONUCLEASE VAPC2"/>
    <property type="match status" value="1"/>
</dbReference>
<keyword evidence="4 8" id="KW-0479">Metal-binding</keyword>
<dbReference type="SUPFAM" id="SSF88723">
    <property type="entry name" value="PIN domain-like"/>
    <property type="match status" value="1"/>
</dbReference>
<evidence type="ECO:0000256" key="1">
    <source>
        <dbReference type="ARBA" id="ARBA00001946"/>
    </source>
</evidence>
<dbReference type="Gene3D" id="3.40.50.1010">
    <property type="entry name" value="5'-nuclease"/>
    <property type="match status" value="1"/>
</dbReference>
<feature type="binding site" evidence="8">
    <location>
        <position position="98"/>
    </location>
    <ligand>
        <name>Mg(2+)</name>
        <dbReference type="ChEBI" id="CHEBI:18420"/>
    </ligand>
</feature>
<evidence type="ECO:0000256" key="2">
    <source>
        <dbReference type="ARBA" id="ARBA00022649"/>
    </source>
</evidence>
<comment type="cofactor">
    <cofactor evidence="1 8">
        <name>Mg(2+)</name>
        <dbReference type="ChEBI" id="CHEBI:18420"/>
    </cofactor>
</comment>
<dbReference type="GO" id="GO:0090729">
    <property type="term" value="F:toxin activity"/>
    <property type="evidence" value="ECO:0007669"/>
    <property type="project" value="UniProtKB-KW"/>
</dbReference>
<comment type="caution">
    <text evidence="10">The sequence shown here is derived from an EMBL/GenBank/DDBJ whole genome shotgun (WGS) entry which is preliminary data.</text>
</comment>
<gene>
    <name evidence="8" type="primary">vapC</name>
    <name evidence="10" type="ORF">HY544_05290</name>
</gene>
<dbReference type="InterPro" id="IPR029060">
    <property type="entry name" value="PIN-like_dom_sf"/>
</dbReference>
<accession>A0A8T3YNQ7</accession>
<keyword evidence="6 8" id="KW-0460">Magnesium</keyword>
<dbReference type="InterPro" id="IPR002716">
    <property type="entry name" value="PIN_dom"/>
</dbReference>
<dbReference type="CDD" id="cd18686">
    <property type="entry name" value="PIN_VapC-like"/>
    <property type="match status" value="1"/>
</dbReference>
<keyword evidence="8" id="KW-0800">Toxin</keyword>
<dbReference type="HAMAP" id="MF_00265">
    <property type="entry name" value="VapC_Nob1"/>
    <property type="match status" value="1"/>
</dbReference>
<evidence type="ECO:0000256" key="6">
    <source>
        <dbReference type="ARBA" id="ARBA00022842"/>
    </source>
</evidence>
<evidence type="ECO:0000256" key="5">
    <source>
        <dbReference type="ARBA" id="ARBA00022801"/>
    </source>
</evidence>
<evidence type="ECO:0000256" key="4">
    <source>
        <dbReference type="ARBA" id="ARBA00022723"/>
    </source>
</evidence>
<feature type="domain" description="PIN" evidence="9">
    <location>
        <begin position="6"/>
        <end position="121"/>
    </location>
</feature>
<keyword evidence="2 8" id="KW-1277">Toxin-antitoxin system</keyword>
<name>A0A8T3YNQ7_9ARCH</name>
<comment type="similarity">
    <text evidence="7 8">Belongs to the PINc/VapC protein family.</text>
</comment>
<keyword evidence="3 8" id="KW-0540">Nuclease</keyword>
<dbReference type="InterPro" id="IPR050556">
    <property type="entry name" value="Type_II_TA_system_RNase"/>
</dbReference>